<organism evidence="1 2">
    <name type="scientific">Lysobacter brunescens</name>
    <dbReference type="NCBI Taxonomy" id="262323"/>
    <lineage>
        <taxon>Bacteria</taxon>
        <taxon>Pseudomonadati</taxon>
        <taxon>Pseudomonadota</taxon>
        <taxon>Gammaproteobacteria</taxon>
        <taxon>Lysobacterales</taxon>
        <taxon>Lysobacteraceae</taxon>
        <taxon>Lysobacter</taxon>
    </lineage>
</organism>
<proteinExistence type="predicted"/>
<sequence>MAAVRPAPDLSRASTWPDGVDADGIVPSMFEHGVFEHGGQRREDRNGFVGALAVRALRRQGRAVPDVMLDALERCRHGEGGFGFWPEHAHPAWAPALPGDADDTAIMLFELVRAGRIDIDAARRTACRTIGRHRIATLPLLRPPWLRTGVFSTWHRAGRSHDVIDCTATANVLALLAALSLDHLPGASAATAMLADAVAWAGDAPARAASLSPFYPDPAELVLALTHAVEAGAHALRPVRDAAAGSAWGRDAEARTHDDAYPVCGSAYGIAVWRAPVLARIRAGAA</sequence>
<reference evidence="2" key="1">
    <citation type="journal article" date="2019" name="Int. J. Syst. Evol. Microbiol.">
        <title>The Global Catalogue of Microorganisms (GCM) 10K type strain sequencing project: providing services to taxonomists for standard genome sequencing and annotation.</title>
        <authorList>
            <consortium name="The Broad Institute Genomics Platform"/>
            <consortium name="The Broad Institute Genome Sequencing Center for Infectious Disease"/>
            <person name="Wu L."/>
            <person name="Ma J."/>
        </authorList>
    </citation>
    <scope>NUCLEOTIDE SEQUENCE [LARGE SCALE GENOMIC DNA]</scope>
    <source>
        <strain evidence="2">CCUG 55585</strain>
    </source>
</reference>
<dbReference type="EMBL" id="JBHTIF010000001">
    <property type="protein sequence ID" value="MFD0724438.1"/>
    <property type="molecule type" value="Genomic_DNA"/>
</dbReference>
<dbReference type="Proteomes" id="UP001597110">
    <property type="component" value="Unassembled WGS sequence"/>
</dbReference>
<comment type="caution">
    <text evidence="1">The sequence shown here is derived from an EMBL/GenBank/DDBJ whole genome shotgun (WGS) entry which is preliminary data.</text>
</comment>
<accession>A0ABW2Y919</accession>
<dbReference type="RefSeq" id="WP_386822099.1">
    <property type="nucleotide sequence ID" value="NZ_JBHTIF010000001.1"/>
</dbReference>
<evidence type="ECO:0000313" key="2">
    <source>
        <dbReference type="Proteomes" id="UP001597110"/>
    </source>
</evidence>
<gene>
    <name evidence="1" type="ORF">ACFQ0E_02380</name>
</gene>
<dbReference type="SUPFAM" id="SSF48239">
    <property type="entry name" value="Terpenoid cyclases/Protein prenyltransferases"/>
    <property type="match status" value="1"/>
</dbReference>
<evidence type="ECO:0000313" key="1">
    <source>
        <dbReference type="EMBL" id="MFD0724438.1"/>
    </source>
</evidence>
<keyword evidence="2" id="KW-1185">Reference proteome</keyword>
<name>A0ABW2Y919_9GAMM</name>
<protein>
    <submittedName>
        <fullName evidence="1">Uncharacterized protein</fullName>
    </submittedName>
</protein>
<dbReference type="InterPro" id="IPR008930">
    <property type="entry name" value="Terpenoid_cyclase/PrenylTrfase"/>
</dbReference>